<keyword evidence="4 6" id="KW-0472">Membrane</keyword>
<accession>A0ABZ1C6I9</accession>
<evidence type="ECO:0000259" key="7">
    <source>
        <dbReference type="Pfam" id="PF00924"/>
    </source>
</evidence>
<evidence type="ECO:0000256" key="1">
    <source>
        <dbReference type="ARBA" id="ARBA00004370"/>
    </source>
</evidence>
<evidence type="ECO:0000256" key="5">
    <source>
        <dbReference type="SAM" id="MobiDB-lite"/>
    </source>
</evidence>
<reference evidence="8 9" key="1">
    <citation type="submission" date="2023-12" db="EMBL/GenBank/DDBJ databases">
        <title>Description of an unclassified Opitutus bacterium of Verrucomicrobiota.</title>
        <authorList>
            <person name="Zhang D.-F."/>
        </authorList>
    </citation>
    <scope>NUCLEOTIDE SEQUENCE [LARGE SCALE GENOMIC DNA]</scope>
    <source>
        <strain evidence="8 9">WL0086</strain>
    </source>
</reference>
<dbReference type="InterPro" id="IPR010920">
    <property type="entry name" value="LSM_dom_sf"/>
</dbReference>
<keyword evidence="3 6" id="KW-1133">Transmembrane helix</keyword>
<dbReference type="SUPFAM" id="SSF50182">
    <property type="entry name" value="Sm-like ribonucleoproteins"/>
    <property type="match status" value="1"/>
</dbReference>
<evidence type="ECO:0000313" key="8">
    <source>
        <dbReference type="EMBL" id="WRQ86947.1"/>
    </source>
</evidence>
<protein>
    <submittedName>
        <fullName evidence="8">Mechanosensitive ion channel family protein</fullName>
    </submittedName>
</protein>
<keyword evidence="9" id="KW-1185">Reference proteome</keyword>
<feature type="region of interest" description="Disordered" evidence="5">
    <location>
        <begin position="185"/>
        <end position="233"/>
    </location>
</feature>
<feature type="compositionally biased region" description="Basic and acidic residues" evidence="5">
    <location>
        <begin position="200"/>
        <end position="220"/>
    </location>
</feature>
<proteinExistence type="predicted"/>
<dbReference type="Pfam" id="PF00924">
    <property type="entry name" value="MS_channel_2nd"/>
    <property type="match status" value="1"/>
</dbReference>
<evidence type="ECO:0000256" key="3">
    <source>
        <dbReference type="ARBA" id="ARBA00022989"/>
    </source>
</evidence>
<feature type="transmembrane region" description="Helical" evidence="6">
    <location>
        <begin position="12"/>
        <end position="42"/>
    </location>
</feature>
<dbReference type="InterPro" id="IPR006685">
    <property type="entry name" value="MscS_channel_2nd"/>
</dbReference>
<name>A0ABZ1C6I9_9BACT</name>
<organism evidence="8 9">
    <name type="scientific">Actomonas aquatica</name>
    <dbReference type="NCBI Taxonomy" id="2866162"/>
    <lineage>
        <taxon>Bacteria</taxon>
        <taxon>Pseudomonadati</taxon>
        <taxon>Verrucomicrobiota</taxon>
        <taxon>Opitutia</taxon>
        <taxon>Opitutales</taxon>
        <taxon>Opitutaceae</taxon>
        <taxon>Actomonas</taxon>
    </lineage>
</organism>
<evidence type="ECO:0000313" key="9">
    <source>
        <dbReference type="Proteomes" id="UP000738431"/>
    </source>
</evidence>
<feature type="transmembrane region" description="Helical" evidence="6">
    <location>
        <begin position="62"/>
        <end position="81"/>
    </location>
</feature>
<keyword evidence="2 6" id="KW-0812">Transmembrane</keyword>
<feature type="transmembrane region" description="Helical" evidence="6">
    <location>
        <begin position="87"/>
        <end position="108"/>
    </location>
</feature>
<dbReference type="PANTHER" id="PTHR30221:SF8">
    <property type="entry name" value="SMALL-CONDUCTANCE MECHANOSENSITIVE CHANNEL"/>
    <property type="match status" value="1"/>
</dbReference>
<dbReference type="Proteomes" id="UP000738431">
    <property type="component" value="Chromosome"/>
</dbReference>
<dbReference type="InterPro" id="IPR045275">
    <property type="entry name" value="MscS_archaea/bacteria_type"/>
</dbReference>
<dbReference type="InterPro" id="IPR023408">
    <property type="entry name" value="MscS_beta-dom_sf"/>
</dbReference>
<dbReference type="PANTHER" id="PTHR30221">
    <property type="entry name" value="SMALL-CONDUCTANCE MECHANOSENSITIVE CHANNEL"/>
    <property type="match status" value="1"/>
</dbReference>
<sequence>MTFDELWTDISAFLPGLIAAVPVAAAVILGGILINLVIGRALGLLAKRTHLSPTDIAPARNLLRWLVRIITFVLVLGVFGFELGGLWAMISTVLAMVAIGFVAVWSLVSHTTATVLLVTLRPFHVGDDIAMPSENVEGRVIDINFFFTTLIDHEGVQWRVPNNLFFQKVIKRTVRQRYASLAQQLNNSTAAPLDPPPPPPKDDEKDEDKKPKSAADDDAARAIPDPATLTPKR</sequence>
<evidence type="ECO:0000256" key="6">
    <source>
        <dbReference type="SAM" id="Phobius"/>
    </source>
</evidence>
<dbReference type="EMBL" id="CP139781">
    <property type="protein sequence ID" value="WRQ86947.1"/>
    <property type="molecule type" value="Genomic_DNA"/>
</dbReference>
<feature type="domain" description="Mechanosensitive ion channel MscS" evidence="7">
    <location>
        <begin position="110"/>
        <end position="170"/>
    </location>
</feature>
<evidence type="ECO:0000256" key="4">
    <source>
        <dbReference type="ARBA" id="ARBA00023136"/>
    </source>
</evidence>
<gene>
    <name evidence="8" type="ORF">K1X11_019205</name>
</gene>
<comment type="subcellular location">
    <subcellularLocation>
        <location evidence="1">Membrane</location>
    </subcellularLocation>
</comment>
<dbReference type="Gene3D" id="2.30.30.60">
    <property type="match status" value="1"/>
</dbReference>
<evidence type="ECO:0000256" key="2">
    <source>
        <dbReference type="ARBA" id="ARBA00022692"/>
    </source>
</evidence>
<dbReference type="RefSeq" id="WP_221030782.1">
    <property type="nucleotide sequence ID" value="NZ_CP139781.1"/>
</dbReference>